<gene>
    <name evidence="2" type="ORF">SEMRO_208_G087040.1</name>
</gene>
<feature type="region of interest" description="Disordered" evidence="1">
    <location>
        <begin position="98"/>
        <end position="136"/>
    </location>
</feature>
<sequence>MAVNAKPSLSTITSPAEAVPEYPPAKVEEQANGMVLVKWGDGGVKQTSASAGTEYPSVFSVVDSDGLEPLVKTYGTLLGCDGGTLTIQGTTYRIERIPKRRQANGKKSLEDEARWTDVTAAQQQAHRRRLSRCTTP</sequence>
<dbReference type="AlphaFoldDB" id="A0A9N8DM39"/>
<dbReference type="EMBL" id="CAICTM010000207">
    <property type="protein sequence ID" value="CAB9504771.1"/>
    <property type="molecule type" value="Genomic_DNA"/>
</dbReference>
<keyword evidence="3" id="KW-1185">Reference proteome</keyword>
<protein>
    <submittedName>
        <fullName evidence="2">Uncharacterized protein</fullName>
    </submittedName>
</protein>
<feature type="compositionally biased region" description="Basic residues" evidence="1">
    <location>
        <begin position="125"/>
        <end position="136"/>
    </location>
</feature>
<reference evidence="2" key="1">
    <citation type="submission" date="2020-06" db="EMBL/GenBank/DDBJ databases">
        <authorList>
            <consortium name="Plant Systems Biology data submission"/>
        </authorList>
    </citation>
    <scope>NUCLEOTIDE SEQUENCE</scope>
    <source>
        <strain evidence="2">D6</strain>
    </source>
</reference>
<accession>A0A9N8DM39</accession>
<name>A0A9N8DM39_9STRA</name>
<comment type="caution">
    <text evidence="2">The sequence shown here is derived from an EMBL/GenBank/DDBJ whole genome shotgun (WGS) entry which is preliminary data.</text>
</comment>
<evidence type="ECO:0000313" key="3">
    <source>
        <dbReference type="Proteomes" id="UP001153069"/>
    </source>
</evidence>
<organism evidence="2 3">
    <name type="scientific">Seminavis robusta</name>
    <dbReference type="NCBI Taxonomy" id="568900"/>
    <lineage>
        <taxon>Eukaryota</taxon>
        <taxon>Sar</taxon>
        <taxon>Stramenopiles</taxon>
        <taxon>Ochrophyta</taxon>
        <taxon>Bacillariophyta</taxon>
        <taxon>Bacillariophyceae</taxon>
        <taxon>Bacillariophycidae</taxon>
        <taxon>Naviculales</taxon>
        <taxon>Naviculaceae</taxon>
        <taxon>Seminavis</taxon>
    </lineage>
</organism>
<evidence type="ECO:0000313" key="2">
    <source>
        <dbReference type="EMBL" id="CAB9504771.1"/>
    </source>
</evidence>
<dbReference type="Proteomes" id="UP001153069">
    <property type="component" value="Unassembled WGS sequence"/>
</dbReference>
<proteinExistence type="predicted"/>
<evidence type="ECO:0000256" key="1">
    <source>
        <dbReference type="SAM" id="MobiDB-lite"/>
    </source>
</evidence>